<keyword evidence="3" id="KW-1185">Reference proteome</keyword>
<name>A0A069E9P8_9PROT</name>
<protein>
    <recommendedName>
        <fullName evidence="4">Lipoprotein</fullName>
    </recommendedName>
</protein>
<accession>A0A069E9P8</accession>
<feature type="chain" id="PRO_5001663614" description="Lipoprotein" evidence="1">
    <location>
        <begin position="31"/>
        <end position="679"/>
    </location>
</feature>
<dbReference type="SUPFAM" id="SSF48452">
    <property type="entry name" value="TPR-like"/>
    <property type="match status" value="1"/>
</dbReference>
<evidence type="ECO:0000313" key="2">
    <source>
        <dbReference type="EMBL" id="KCZ86256.1"/>
    </source>
</evidence>
<comment type="caution">
    <text evidence="2">The sequence shown here is derived from an EMBL/GenBank/DDBJ whole genome shotgun (WGS) entry which is preliminary data.</text>
</comment>
<evidence type="ECO:0008006" key="4">
    <source>
        <dbReference type="Google" id="ProtNLM"/>
    </source>
</evidence>
<dbReference type="AlphaFoldDB" id="A0A069E9P8"/>
<keyword evidence="1" id="KW-0732">Signal</keyword>
<dbReference type="OrthoDB" id="7615258at2"/>
<dbReference type="InterPro" id="IPR011990">
    <property type="entry name" value="TPR-like_helical_dom_sf"/>
</dbReference>
<evidence type="ECO:0000256" key="1">
    <source>
        <dbReference type="SAM" id="SignalP"/>
    </source>
</evidence>
<dbReference type="EMBL" id="ARYH01000001">
    <property type="protein sequence ID" value="KCZ86256.1"/>
    <property type="molecule type" value="Genomic_DNA"/>
</dbReference>
<evidence type="ECO:0000313" key="3">
    <source>
        <dbReference type="Proteomes" id="UP000027446"/>
    </source>
</evidence>
<proteinExistence type="predicted"/>
<dbReference type="Gene3D" id="1.25.40.10">
    <property type="entry name" value="Tetratricopeptide repeat domain"/>
    <property type="match status" value="1"/>
</dbReference>
<feature type="signal peptide" evidence="1">
    <location>
        <begin position="1"/>
        <end position="30"/>
    </location>
</feature>
<gene>
    <name evidence="2" type="ORF">HAD_11235</name>
</gene>
<dbReference type="RefSeq" id="WP_035571102.1">
    <property type="nucleotide sequence ID" value="NZ_ARYH01000001.1"/>
</dbReference>
<organism evidence="2 3">
    <name type="scientific">Hyphomonas adhaerens MHS-3</name>
    <dbReference type="NCBI Taxonomy" id="1280949"/>
    <lineage>
        <taxon>Bacteria</taxon>
        <taxon>Pseudomonadati</taxon>
        <taxon>Pseudomonadota</taxon>
        <taxon>Alphaproteobacteria</taxon>
        <taxon>Hyphomonadales</taxon>
        <taxon>Hyphomonadaceae</taxon>
        <taxon>Hyphomonas</taxon>
    </lineage>
</organism>
<dbReference type="PATRIC" id="fig|1280949.3.peg.2299"/>
<dbReference type="STRING" id="1280949.HAD_11235"/>
<dbReference type="Proteomes" id="UP000027446">
    <property type="component" value="Unassembled WGS sequence"/>
</dbReference>
<reference evidence="2 3" key="1">
    <citation type="journal article" date="2014" name="Antonie Van Leeuwenhoek">
        <title>Hyphomonas beringensis sp. nov. and Hyphomonas chukchiensis sp. nov., isolated from surface seawater of the Bering Sea and Chukchi Sea.</title>
        <authorList>
            <person name="Li C."/>
            <person name="Lai Q."/>
            <person name="Li G."/>
            <person name="Dong C."/>
            <person name="Wang J."/>
            <person name="Liao Y."/>
            <person name="Shao Z."/>
        </authorList>
    </citation>
    <scope>NUCLEOTIDE SEQUENCE [LARGE SCALE GENOMIC DNA]</scope>
    <source>
        <strain evidence="2 3">MHS-3</strain>
    </source>
</reference>
<sequence>MTAQITLIKNIWAASLGALGILSVVSCASAAPDTPLPDAAKPWAELSDCFDRSIAVPVSDAEKMAQSCSGNSAAGDPARSGIERANAYFNAASAYNALAQTGTTNALCRGAGACNQIALSLLDQSLASQQDNQVSLTGSAAQIATNRRFIVRRTLERSRALRGVANSGTANASCGTRTNCLSDAAALLSSLTVDIPPVSEAPEAARLGCEVLDTRWRVNSDLGREREYLYVEDLRRLVRECPAYAASASDRLAEVSFERAERVREGLLQADPPPSIEAALGAITDYRSTLGTDRFKLPSYRGMGSVYQALAKRDPSGARTYLESAVDAYEKASILSVSGTAAERAEDLEALGTSMMQLAHISGTPGSAERQTLSEGAASALQDAINLAPTPARYALLGDAYGDTGQCTLAIPAYKAAISGLAGAEKISTILSLSEAYDACGQPDLALQTLNQANAEGNVSADVRYEIGRKEFENGNFPAALSALSAADSGLNGMRAAEANYMMSVAETITQPNGWQKSALDHAERAVSLNARTWAYNRQACLATILRGGKDAKNGSGLARCPDAGTPEASLLRGMFFLKQAQSMDVSAYNLASQTQWRSVLRAAETAFTNGQEALADAPDRERMVRFDDLQADVDIAARLQQGLTVVQRCNREITLGPQDPVWNDLKAFYGHYGVLKCS</sequence>